<dbReference type="Gene3D" id="3.60.10.10">
    <property type="entry name" value="Endonuclease/exonuclease/phosphatase"/>
    <property type="match status" value="1"/>
</dbReference>
<keyword evidence="1" id="KW-0175">Coiled coil</keyword>
<keyword evidence="2" id="KW-0808">Transferase</keyword>
<feature type="coiled-coil region" evidence="1">
    <location>
        <begin position="134"/>
        <end position="161"/>
    </location>
</feature>
<keyword evidence="2" id="KW-0695">RNA-directed DNA polymerase</keyword>
<evidence type="ECO:0000256" key="1">
    <source>
        <dbReference type="SAM" id="Coils"/>
    </source>
</evidence>
<dbReference type="EMBL" id="BKCJ010005195">
    <property type="protein sequence ID" value="GEU65417.1"/>
    <property type="molecule type" value="Genomic_DNA"/>
</dbReference>
<dbReference type="AlphaFoldDB" id="A0A6L2LWW0"/>
<dbReference type="InterPro" id="IPR036691">
    <property type="entry name" value="Endo/exonu/phosph_ase_sf"/>
</dbReference>
<gene>
    <name evidence="2" type="ORF">Tci_037395</name>
</gene>
<evidence type="ECO:0000313" key="2">
    <source>
        <dbReference type="EMBL" id="GEU65417.1"/>
    </source>
</evidence>
<accession>A0A6L2LWW0</accession>
<protein>
    <submittedName>
        <fullName evidence="2">RNA-directed DNA polymerase, eukaryota, reverse transcriptase zinc-binding domain protein</fullName>
    </submittedName>
</protein>
<keyword evidence="2" id="KW-0548">Nucleotidyltransferase</keyword>
<name>A0A6L2LWW0_TANCI</name>
<sequence length="300" mass="34649">MLGWNTDTVNQNVIHYAKQSLLCRVDIAKRITKLFCTFVYAANGGNERRELWKDLKLYKRIVEKEAWVMLGDINFALAPNEHSSGSSFMIGDMNEFRDCINNIEMEDAKKRAFKFFNFLADKEEFLPLKLSWKNGNVFENIKKLRDKLKELQINIDKALDLKKIRGKDSIVIINTIHYDYGNKYEGDDVVEQFVRHFKNFLSEAVQVKHMKNINMLIKNKLSEAEANEMVRDVSDVEIKEAMFLIDGNKASGHGGFSSLFFKRAWNIVGEDVCKAVKEFFLNGMLLIEINSTVITLVPNI</sequence>
<organism evidence="2">
    <name type="scientific">Tanacetum cinerariifolium</name>
    <name type="common">Dalmatian daisy</name>
    <name type="synonym">Chrysanthemum cinerariifolium</name>
    <dbReference type="NCBI Taxonomy" id="118510"/>
    <lineage>
        <taxon>Eukaryota</taxon>
        <taxon>Viridiplantae</taxon>
        <taxon>Streptophyta</taxon>
        <taxon>Embryophyta</taxon>
        <taxon>Tracheophyta</taxon>
        <taxon>Spermatophyta</taxon>
        <taxon>Magnoliopsida</taxon>
        <taxon>eudicotyledons</taxon>
        <taxon>Gunneridae</taxon>
        <taxon>Pentapetalae</taxon>
        <taxon>asterids</taxon>
        <taxon>campanulids</taxon>
        <taxon>Asterales</taxon>
        <taxon>Asteraceae</taxon>
        <taxon>Asteroideae</taxon>
        <taxon>Anthemideae</taxon>
        <taxon>Anthemidinae</taxon>
        <taxon>Tanacetum</taxon>
    </lineage>
</organism>
<dbReference type="SUPFAM" id="SSF56219">
    <property type="entry name" value="DNase I-like"/>
    <property type="match status" value="1"/>
</dbReference>
<comment type="caution">
    <text evidence="2">The sequence shown here is derived from an EMBL/GenBank/DDBJ whole genome shotgun (WGS) entry which is preliminary data.</text>
</comment>
<reference evidence="2" key="1">
    <citation type="journal article" date="2019" name="Sci. Rep.">
        <title>Draft genome of Tanacetum cinerariifolium, the natural source of mosquito coil.</title>
        <authorList>
            <person name="Yamashiro T."/>
            <person name="Shiraishi A."/>
            <person name="Satake H."/>
            <person name="Nakayama K."/>
        </authorList>
    </citation>
    <scope>NUCLEOTIDE SEQUENCE</scope>
</reference>
<proteinExistence type="predicted"/>
<dbReference type="GO" id="GO:0003964">
    <property type="term" value="F:RNA-directed DNA polymerase activity"/>
    <property type="evidence" value="ECO:0007669"/>
    <property type="project" value="UniProtKB-KW"/>
</dbReference>